<protein>
    <submittedName>
        <fullName evidence="1">Uncharacterized protein</fullName>
    </submittedName>
</protein>
<dbReference type="EMBL" id="FOVK01000001">
    <property type="protein sequence ID" value="SFN40538.1"/>
    <property type="molecule type" value="Genomic_DNA"/>
</dbReference>
<evidence type="ECO:0000313" key="1">
    <source>
        <dbReference type="EMBL" id="SFN40538.1"/>
    </source>
</evidence>
<evidence type="ECO:0000313" key="2">
    <source>
        <dbReference type="Proteomes" id="UP000181899"/>
    </source>
</evidence>
<gene>
    <name evidence="1" type="ORF">SAMN04488695_101751</name>
</gene>
<dbReference type="RefSeq" id="WP_074910458.1">
    <property type="nucleotide sequence ID" value="NZ_FOVK01000001.1"/>
</dbReference>
<accession>A0A1I4YR59</accession>
<dbReference type="Proteomes" id="UP000181899">
    <property type="component" value="Unassembled WGS sequence"/>
</dbReference>
<reference evidence="1 2" key="1">
    <citation type="submission" date="2016-10" db="EMBL/GenBank/DDBJ databases">
        <authorList>
            <person name="de Groot N.N."/>
        </authorList>
    </citation>
    <scope>NUCLEOTIDE SEQUENCE [LARGE SCALE GENOMIC DNA]</scope>
    <source>
        <strain evidence="1 2">ML2</strain>
    </source>
</reference>
<name>A0A1I4YR59_9CLOT</name>
<keyword evidence="2" id="KW-1185">Reference proteome</keyword>
<dbReference type="AlphaFoldDB" id="A0A1I4YR59"/>
<sequence length="130" mass="15370">MMSVEEIREDLDRFLKGYYKNAFIEYLDVPGKVLELRLVLDEAERKYVKLFYEDNEKMFTEATAETEKDLARIDAVYLRIDEDGIFFGKSSFDLTASNAAVYYLLSRYLEEMVEKLPGKLEEYETKMLLQ</sequence>
<dbReference type="OrthoDB" id="9887739at2"/>
<organism evidence="1 2">
    <name type="scientific">Proteiniclasticum ruminis</name>
    <dbReference type="NCBI Taxonomy" id="398199"/>
    <lineage>
        <taxon>Bacteria</taxon>
        <taxon>Bacillati</taxon>
        <taxon>Bacillota</taxon>
        <taxon>Clostridia</taxon>
        <taxon>Eubacteriales</taxon>
        <taxon>Clostridiaceae</taxon>
        <taxon>Proteiniclasticum</taxon>
    </lineage>
</organism>
<proteinExistence type="predicted"/>
<dbReference type="STRING" id="398199.SAMN05421804_101342"/>